<reference evidence="1 2" key="1">
    <citation type="submission" date="2013-07" db="EMBL/GenBank/DDBJ databases">
        <title>Thalassospira permensis NBRC 106175 Genome Sequencing.</title>
        <authorList>
            <person name="Lai Q."/>
            <person name="Shao Z."/>
        </authorList>
    </citation>
    <scope>NUCLEOTIDE SEQUENCE [LARGE SCALE GENOMIC DNA]</scope>
    <source>
        <strain evidence="1 2">NBRC 106175</strain>
    </source>
</reference>
<organism evidence="1 2">
    <name type="scientific">Thalassospira permensis NBRC 106175</name>
    <dbReference type="NCBI Taxonomy" id="1353532"/>
    <lineage>
        <taxon>Bacteria</taxon>
        <taxon>Pseudomonadati</taxon>
        <taxon>Pseudomonadota</taxon>
        <taxon>Alphaproteobacteria</taxon>
        <taxon>Rhodospirillales</taxon>
        <taxon>Thalassospiraceae</taxon>
        <taxon>Thalassospira</taxon>
    </lineage>
</organism>
<evidence type="ECO:0000313" key="1">
    <source>
        <dbReference type="EMBL" id="KEO59033.1"/>
    </source>
</evidence>
<name>A0ABR4TT32_9PROT</name>
<keyword evidence="2" id="KW-1185">Reference proteome</keyword>
<protein>
    <submittedName>
        <fullName evidence="1">Uncharacterized protein</fullName>
    </submittedName>
</protein>
<proteinExistence type="predicted"/>
<dbReference type="EMBL" id="AUNC01000003">
    <property type="protein sequence ID" value="KEO59033.1"/>
    <property type="molecule type" value="Genomic_DNA"/>
</dbReference>
<comment type="caution">
    <text evidence="1">The sequence shown here is derived from an EMBL/GenBank/DDBJ whole genome shotgun (WGS) entry which is preliminary data.</text>
</comment>
<accession>A0ABR4TT32</accession>
<dbReference type="RefSeq" id="WP_037987660.1">
    <property type="nucleotide sequence ID" value="NZ_AUNC01000003.1"/>
</dbReference>
<gene>
    <name evidence="1" type="ORF">SMB34_12110</name>
</gene>
<sequence>MTGAHGPGLKMAGPEHLAGRWITGDSPAQIANKTFFKKFLICSFDYGIREKSTGQKRPDQNPQGLVPCGFLRLGPDERGFQDAAAKIEAGWWGDPQGIDRRMAKPLRRHSA</sequence>
<evidence type="ECO:0000313" key="2">
    <source>
        <dbReference type="Proteomes" id="UP000027463"/>
    </source>
</evidence>
<dbReference type="Proteomes" id="UP000027463">
    <property type="component" value="Unassembled WGS sequence"/>
</dbReference>